<evidence type="ECO:0000256" key="1">
    <source>
        <dbReference type="SAM" id="Phobius"/>
    </source>
</evidence>
<feature type="transmembrane region" description="Helical" evidence="1">
    <location>
        <begin position="12"/>
        <end position="29"/>
    </location>
</feature>
<accession>A0ABD5NRK2</accession>
<keyword evidence="1" id="KW-0812">Transmembrane</keyword>
<proteinExistence type="predicted"/>
<dbReference type="Pfam" id="PF11755">
    <property type="entry name" value="DUF3311"/>
    <property type="match status" value="1"/>
</dbReference>
<dbReference type="EMBL" id="JBHSAQ010000013">
    <property type="protein sequence ID" value="MFC3959466.1"/>
    <property type="molecule type" value="Genomic_DNA"/>
</dbReference>
<dbReference type="InterPro" id="IPR021741">
    <property type="entry name" value="DUF3311"/>
</dbReference>
<organism evidence="2 3">
    <name type="scientific">Halovivax cerinus</name>
    <dbReference type="NCBI Taxonomy" id="1487865"/>
    <lineage>
        <taxon>Archaea</taxon>
        <taxon>Methanobacteriati</taxon>
        <taxon>Methanobacteriota</taxon>
        <taxon>Stenosarchaea group</taxon>
        <taxon>Halobacteria</taxon>
        <taxon>Halobacteriales</taxon>
        <taxon>Natrialbaceae</taxon>
        <taxon>Halovivax</taxon>
    </lineage>
</organism>
<dbReference type="RefSeq" id="WP_382274573.1">
    <property type="nucleotide sequence ID" value="NZ_CP101824.1"/>
</dbReference>
<name>A0ABD5NRK2_9EURY</name>
<reference evidence="2 3" key="1">
    <citation type="journal article" date="2019" name="Int. J. Syst. Evol. Microbiol.">
        <title>The Global Catalogue of Microorganisms (GCM) 10K type strain sequencing project: providing services to taxonomists for standard genome sequencing and annotation.</title>
        <authorList>
            <consortium name="The Broad Institute Genomics Platform"/>
            <consortium name="The Broad Institute Genome Sequencing Center for Infectious Disease"/>
            <person name="Wu L."/>
            <person name="Ma J."/>
        </authorList>
    </citation>
    <scope>NUCLEOTIDE SEQUENCE [LARGE SCALE GENOMIC DNA]</scope>
    <source>
        <strain evidence="2 3">IBRC-M 10256</strain>
    </source>
</reference>
<gene>
    <name evidence="2" type="ORF">ACFOUR_13970</name>
</gene>
<dbReference type="GeneID" id="73902090"/>
<dbReference type="AlphaFoldDB" id="A0ABD5NRK2"/>
<dbReference type="Proteomes" id="UP001595846">
    <property type="component" value="Unassembled WGS sequence"/>
</dbReference>
<sequence>MKAISRVERLGWVAAMAVVVALTVPWFLWGSDRLVAGLPLWLWWFVGWMCLAAVVFGLFARRAWGLGITHSVGSDRPAGERS</sequence>
<keyword evidence="3" id="KW-1185">Reference proteome</keyword>
<feature type="transmembrane region" description="Helical" evidence="1">
    <location>
        <begin position="41"/>
        <end position="60"/>
    </location>
</feature>
<comment type="caution">
    <text evidence="2">The sequence shown here is derived from an EMBL/GenBank/DDBJ whole genome shotgun (WGS) entry which is preliminary data.</text>
</comment>
<evidence type="ECO:0000313" key="2">
    <source>
        <dbReference type="EMBL" id="MFC3959466.1"/>
    </source>
</evidence>
<keyword evidence="1" id="KW-1133">Transmembrane helix</keyword>
<protein>
    <submittedName>
        <fullName evidence="2">DUF3311 domain-containing protein</fullName>
    </submittedName>
</protein>
<evidence type="ECO:0000313" key="3">
    <source>
        <dbReference type="Proteomes" id="UP001595846"/>
    </source>
</evidence>
<keyword evidence="1" id="KW-0472">Membrane</keyword>